<gene>
    <name evidence="1" type="ORF">EVAR_58854_1</name>
</gene>
<organism evidence="1 2">
    <name type="scientific">Eumeta variegata</name>
    <name type="common">Bagworm moth</name>
    <name type="synonym">Eumeta japonica</name>
    <dbReference type="NCBI Taxonomy" id="151549"/>
    <lineage>
        <taxon>Eukaryota</taxon>
        <taxon>Metazoa</taxon>
        <taxon>Ecdysozoa</taxon>
        <taxon>Arthropoda</taxon>
        <taxon>Hexapoda</taxon>
        <taxon>Insecta</taxon>
        <taxon>Pterygota</taxon>
        <taxon>Neoptera</taxon>
        <taxon>Endopterygota</taxon>
        <taxon>Lepidoptera</taxon>
        <taxon>Glossata</taxon>
        <taxon>Ditrysia</taxon>
        <taxon>Tineoidea</taxon>
        <taxon>Psychidae</taxon>
        <taxon>Oiketicinae</taxon>
        <taxon>Eumeta</taxon>
    </lineage>
</organism>
<protein>
    <submittedName>
        <fullName evidence="1">Uncharacterized protein</fullName>
    </submittedName>
</protein>
<accession>A0A4C1YB61</accession>
<sequence>MFLRASVCAERHANSPYSVRAGAGPRAGKWGFRLIRSSHITNFYSTKLLTTKKELDFRGGCSLSAHKLEGGAVLCEGAIAFVSGAHHSAAAQNKYGRPFESTSKTRIRPWAARNIIMAARTTTNDTKRCEMALPGGGTKRQYLPRRNKTSVTAFSGTTPASWCS</sequence>
<dbReference type="EMBL" id="BGZK01001120">
    <property type="protein sequence ID" value="GBP71757.1"/>
    <property type="molecule type" value="Genomic_DNA"/>
</dbReference>
<name>A0A4C1YB61_EUMVA</name>
<evidence type="ECO:0000313" key="2">
    <source>
        <dbReference type="Proteomes" id="UP000299102"/>
    </source>
</evidence>
<dbReference type="Proteomes" id="UP000299102">
    <property type="component" value="Unassembled WGS sequence"/>
</dbReference>
<reference evidence="1 2" key="1">
    <citation type="journal article" date="2019" name="Commun. Biol.">
        <title>The bagworm genome reveals a unique fibroin gene that provides high tensile strength.</title>
        <authorList>
            <person name="Kono N."/>
            <person name="Nakamura H."/>
            <person name="Ohtoshi R."/>
            <person name="Tomita M."/>
            <person name="Numata K."/>
            <person name="Arakawa K."/>
        </authorList>
    </citation>
    <scope>NUCLEOTIDE SEQUENCE [LARGE SCALE GENOMIC DNA]</scope>
</reference>
<keyword evidence="2" id="KW-1185">Reference proteome</keyword>
<dbReference type="AlphaFoldDB" id="A0A4C1YB61"/>
<evidence type="ECO:0000313" key="1">
    <source>
        <dbReference type="EMBL" id="GBP71757.1"/>
    </source>
</evidence>
<comment type="caution">
    <text evidence="1">The sequence shown here is derived from an EMBL/GenBank/DDBJ whole genome shotgun (WGS) entry which is preliminary data.</text>
</comment>
<proteinExistence type="predicted"/>